<evidence type="ECO:0000256" key="7">
    <source>
        <dbReference type="SAM" id="Phobius"/>
    </source>
</evidence>
<evidence type="ECO:0000256" key="4">
    <source>
        <dbReference type="ARBA" id="ARBA00022989"/>
    </source>
</evidence>
<feature type="transmembrane region" description="Helical" evidence="7">
    <location>
        <begin position="355"/>
        <end position="377"/>
    </location>
</feature>
<dbReference type="GO" id="GO:0003841">
    <property type="term" value="F:1-acylglycerol-3-phosphate O-acyltransferase activity"/>
    <property type="evidence" value="ECO:0007669"/>
    <property type="project" value="TreeGrafter"/>
</dbReference>
<keyword evidence="5 7" id="KW-0472">Membrane</keyword>
<reference evidence="8" key="1">
    <citation type="submission" date="2020-05" db="EMBL/GenBank/DDBJ databases">
        <title>Phylogenomic resolution of chytrid fungi.</title>
        <authorList>
            <person name="Stajich J.E."/>
            <person name="Amses K."/>
            <person name="Simmons R."/>
            <person name="Seto K."/>
            <person name="Myers J."/>
            <person name="Bonds A."/>
            <person name="Quandt C.A."/>
            <person name="Barry K."/>
            <person name="Liu P."/>
            <person name="Grigoriev I."/>
            <person name="Longcore J.E."/>
            <person name="James T.Y."/>
        </authorList>
    </citation>
    <scope>NUCLEOTIDE SEQUENCE</scope>
    <source>
        <strain evidence="8">JEL0476</strain>
    </source>
</reference>
<dbReference type="EMBL" id="JADGJW010000004">
    <property type="protein sequence ID" value="KAJ3228233.1"/>
    <property type="molecule type" value="Genomic_DNA"/>
</dbReference>
<dbReference type="GO" id="GO:0030258">
    <property type="term" value="P:lipid modification"/>
    <property type="evidence" value="ECO:0007669"/>
    <property type="project" value="TreeGrafter"/>
</dbReference>
<feature type="transmembrane region" description="Helical" evidence="7">
    <location>
        <begin position="124"/>
        <end position="146"/>
    </location>
</feature>
<dbReference type="GO" id="GO:0047184">
    <property type="term" value="F:1-acylglycerophosphocholine O-acyltransferase activity"/>
    <property type="evidence" value="ECO:0007669"/>
    <property type="project" value="TreeGrafter"/>
</dbReference>
<dbReference type="GO" id="GO:0046474">
    <property type="term" value="P:glycerophospholipid biosynthetic process"/>
    <property type="evidence" value="ECO:0007669"/>
    <property type="project" value="TreeGrafter"/>
</dbReference>
<keyword evidence="4 7" id="KW-1133">Transmembrane helix</keyword>
<keyword evidence="6 8" id="KW-0012">Acyltransferase</keyword>
<comment type="subcellular location">
    <subcellularLocation>
        <location evidence="1">Membrane</location>
        <topology evidence="1">Multi-pass membrane protein</topology>
    </subcellularLocation>
</comment>
<evidence type="ECO:0000256" key="2">
    <source>
        <dbReference type="ARBA" id="ARBA00022679"/>
    </source>
</evidence>
<dbReference type="Proteomes" id="UP001211065">
    <property type="component" value="Unassembled WGS sequence"/>
</dbReference>
<dbReference type="GO" id="GO:0016020">
    <property type="term" value="C:membrane"/>
    <property type="evidence" value="ECO:0007669"/>
    <property type="project" value="UniProtKB-SubCell"/>
</dbReference>
<dbReference type="PANTHER" id="PTHR13906:SF4">
    <property type="entry name" value="LYSOPHOSPHOLIPID ACYLTRANSFERASE 6"/>
    <property type="match status" value="1"/>
</dbReference>
<name>A0AAD5UBQ2_9FUNG</name>
<evidence type="ECO:0000256" key="1">
    <source>
        <dbReference type="ARBA" id="ARBA00004141"/>
    </source>
</evidence>
<protein>
    <submittedName>
        <fullName evidence="8">Lysophospholipid acyltransferase</fullName>
    </submittedName>
</protein>
<feature type="transmembrane region" description="Helical" evidence="7">
    <location>
        <begin position="262"/>
        <end position="278"/>
    </location>
</feature>
<keyword evidence="9" id="KW-1185">Reference proteome</keyword>
<gene>
    <name evidence="8" type="primary">ALE1_2</name>
    <name evidence="8" type="ORF">HK099_005243</name>
</gene>
<proteinExistence type="predicted"/>
<accession>A0AAD5UBQ2</accession>
<evidence type="ECO:0000313" key="8">
    <source>
        <dbReference type="EMBL" id="KAJ3228233.1"/>
    </source>
</evidence>
<dbReference type="InterPro" id="IPR049941">
    <property type="entry name" value="LPLAT_7/PORCN-like"/>
</dbReference>
<sequence>MYFGNKSENSAKLSFVYVMIHLSVNHLASQIFNNSSERFDATAPFMVLVIKLSSFAWSCYDGSKSESDLSSSQKKNAVKEMPNLVEYFGFIFFFGGFLVGPMVHFKSYIDFIEQKGDFEKLPSIRHRIIPTVKCLLSAVLTFLIALKLDQIYDYPLMLNSDFLTSNNFVAKFKFMMICGLVARQKYYTAWKLSEGACNLAGIGFSGIDENGKAQYKRVRNIEIFAIEFPQNMKALTDSWNCLTALWLRNDVYMRLTKKGQKPGFLILVATFATSAFWHGFWPGYYFFFLSASLANISARWVRKNIRPFFLENKALKGFYDIVGIFSTVVTINYIAAPFQLLTTDKSLAFYSAMNWFLHIIIGTILVIDFFKLHTLIFKTPLKKKSDEAVVLKEKIN</sequence>
<evidence type="ECO:0000256" key="6">
    <source>
        <dbReference type="ARBA" id="ARBA00023315"/>
    </source>
</evidence>
<dbReference type="InterPro" id="IPR004299">
    <property type="entry name" value="MBOAT_fam"/>
</dbReference>
<dbReference type="Pfam" id="PF03062">
    <property type="entry name" value="MBOAT"/>
    <property type="match status" value="1"/>
</dbReference>
<evidence type="ECO:0000256" key="5">
    <source>
        <dbReference type="ARBA" id="ARBA00023136"/>
    </source>
</evidence>
<feature type="transmembrane region" description="Helical" evidence="7">
    <location>
        <begin position="284"/>
        <end position="302"/>
    </location>
</feature>
<evidence type="ECO:0000313" key="9">
    <source>
        <dbReference type="Proteomes" id="UP001211065"/>
    </source>
</evidence>
<feature type="transmembrane region" description="Helical" evidence="7">
    <location>
        <begin position="84"/>
        <end position="104"/>
    </location>
</feature>
<dbReference type="PANTHER" id="PTHR13906">
    <property type="entry name" value="PORCUPINE"/>
    <property type="match status" value="1"/>
</dbReference>
<evidence type="ECO:0000256" key="3">
    <source>
        <dbReference type="ARBA" id="ARBA00022692"/>
    </source>
</evidence>
<dbReference type="AlphaFoldDB" id="A0AAD5UBQ2"/>
<dbReference type="GO" id="GO:0005783">
    <property type="term" value="C:endoplasmic reticulum"/>
    <property type="evidence" value="ECO:0007669"/>
    <property type="project" value="TreeGrafter"/>
</dbReference>
<keyword evidence="2" id="KW-0808">Transferase</keyword>
<keyword evidence="3 7" id="KW-0812">Transmembrane</keyword>
<comment type="caution">
    <text evidence="8">The sequence shown here is derived from an EMBL/GenBank/DDBJ whole genome shotgun (WGS) entry which is preliminary data.</text>
</comment>
<organism evidence="8 9">
    <name type="scientific">Clydaea vesicula</name>
    <dbReference type="NCBI Taxonomy" id="447962"/>
    <lineage>
        <taxon>Eukaryota</taxon>
        <taxon>Fungi</taxon>
        <taxon>Fungi incertae sedis</taxon>
        <taxon>Chytridiomycota</taxon>
        <taxon>Chytridiomycota incertae sedis</taxon>
        <taxon>Chytridiomycetes</taxon>
        <taxon>Lobulomycetales</taxon>
        <taxon>Lobulomycetaceae</taxon>
        <taxon>Clydaea</taxon>
    </lineage>
</organism>
<feature type="transmembrane region" description="Helical" evidence="7">
    <location>
        <begin position="314"/>
        <end position="335"/>
    </location>
</feature>